<keyword evidence="7 11" id="KW-0135">Cellulose biosynthesis</keyword>
<gene>
    <name evidence="14" type="ORF">SAMN06264868_10141</name>
</gene>
<evidence type="ECO:0000256" key="8">
    <source>
        <dbReference type="ARBA" id="ARBA00022989"/>
    </source>
</evidence>
<feature type="domain" description="PilZ" evidence="12">
    <location>
        <begin position="580"/>
        <end position="682"/>
    </location>
</feature>
<comment type="cofactor">
    <cofactor evidence="11">
        <name>Mg(2+)</name>
        <dbReference type="ChEBI" id="CHEBI:18420"/>
    </cofactor>
</comment>
<feature type="transmembrane region" description="Helical" evidence="11">
    <location>
        <begin position="17"/>
        <end position="34"/>
    </location>
</feature>
<name>A0AA45WI85_9AQUI</name>
<dbReference type="GO" id="GO:0035438">
    <property type="term" value="F:cyclic-di-GMP binding"/>
    <property type="evidence" value="ECO:0007669"/>
    <property type="project" value="InterPro"/>
</dbReference>
<evidence type="ECO:0000256" key="7">
    <source>
        <dbReference type="ARBA" id="ARBA00022916"/>
    </source>
</evidence>
<dbReference type="AlphaFoldDB" id="A0AA45WI85"/>
<evidence type="ECO:0000259" key="13">
    <source>
        <dbReference type="Pfam" id="PF13632"/>
    </source>
</evidence>
<feature type="transmembrane region" description="Helical" evidence="11">
    <location>
        <begin position="40"/>
        <end position="57"/>
    </location>
</feature>
<organism evidence="14 15">
    <name type="scientific">Venenivibrio stagnispumantis</name>
    <dbReference type="NCBI Taxonomy" id="407998"/>
    <lineage>
        <taxon>Bacteria</taxon>
        <taxon>Pseudomonadati</taxon>
        <taxon>Aquificota</taxon>
        <taxon>Aquificia</taxon>
        <taxon>Aquificales</taxon>
        <taxon>Hydrogenothermaceae</taxon>
        <taxon>Venenivibrio</taxon>
    </lineage>
</organism>
<evidence type="ECO:0000313" key="15">
    <source>
        <dbReference type="Proteomes" id="UP001157947"/>
    </source>
</evidence>
<dbReference type="SUPFAM" id="SSF141371">
    <property type="entry name" value="PilZ domain-like"/>
    <property type="match status" value="1"/>
</dbReference>
<keyword evidence="9 11" id="KW-0472">Membrane</keyword>
<sequence length="758" mass="88527">MKVIYNLVVNLINNEKIAKIALVILLLIYGFFITLPTQTLNQLIISLLFFGVLIVIFRHRTEYIKLIVIFSTLFITLRYFYWRTFNTINTDNILNFILSMLLYFAEFYSIIIAVLGAFIALRLLERNRIDIRSYKPEELPTVDIFIPTYNEPVDVVKITALAASSLDYPKDKFKVYILDDGGTTQKLNDPDPEKRKENIERANALKEFVKNANTNIYYLTREKNLHAKAGNINEALKKTDGDLILILDCDHIPTQDFLRNTVGFFLKYPKLFLVQTPHSFQNPDPIEKNLELFRKVPSENDMFYKFIQKGLDFWSCSFFCGSAAILRRKYLNEVGGVQGTTITEDAETALELHSRGLDSAYFGKKMVYGLQPETFSSFIVQRSRWAQGMVQIFLLKNPLLKKGLKWYQKIGYLNSSFFWFFGIARAIFLIAPTFYLFFGARIYDATLEESLAYAIPHFIGSVLLSNYLYARVRWNFFSELYEALQSLFILPAILSVFINPRKPTFKVTPKGENIEEEFLNPFYKPIYILFNLTVLSFFFAVYRWIEYPDERGTILITLFWQTFNFLILALGIISMLEKPERRRAYRIPSDDFAFVYVNNKTFSGKIKDISLTGIWIEADQDLTNYLSEIRDNYIKFAIKDIRGILFTIEGKVVNANSKNIRATFFNVEKDLKSFRKLVEIVYSDSTIWQFWDPDKEASPIYSLKFLTKIAIINFRRAYILATKEFINEIKKLFYNILINLKSQGDKVWAYLARNLKKI</sequence>
<dbReference type="GO" id="GO:0005886">
    <property type="term" value="C:plasma membrane"/>
    <property type="evidence" value="ECO:0007669"/>
    <property type="project" value="UniProtKB-SubCell"/>
</dbReference>
<feature type="transmembrane region" description="Helical" evidence="11">
    <location>
        <begin position="101"/>
        <end position="124"/>
    </location>
</feature>
<comment type="pathway">
    <text evidence="11">Glycan metabolism; bacterial cellulose biosynthesis.</text>
</comment>
<dbReference type="EMBL" id="FXTX01000001">
    <property type="protein sequence ID" value="SMP00296.1"/>
    <property type="molecule type" value="Genomic_DNA"/>
</dbReference>
<accession>A0AA45WI85</accession>
<protein>
    <recommendedName>
        <fullName evidence="11">Cellulose synthase catalytic subunit [UDP-forming]</fullName>
        <ecNumber evidence="11">2.4.1.12</ecNumber>
    </recommendedName>
</protein>
<dbReference type="InterPro" id="IPR003919">
    <property type="entry name" value="Cell_synth_A"/>
</dbReference>
<feature type="transmembrane region" description="Helical" evidence="11">
    <location>
        <begin position="64"/>
        <end position="81"/>
    </location>
</feature>
<comment type="caution">
    <text evidence="14">The sequence shown here is derived from an EMBL/GenBank/DDBJ whole genome shotgun (WGS) entry which is preliminary data.</text>
</comment>
<dbReference type="InterPro" id="IPR050321">
    <property type="entry name" value="Glycosyltr_2/OpgH_subfam"/>
</dbReference>
<keyword evidence="8 11" id="KW-1133">Transmembrane helix</keyword>
<dbReference type="SUPFAM" id="SSF53448">
    <property type="entry name" value="Nucleotide-diphospho-sugar transferases"/>
    <property type="match status" value="1"/>
</dbReference>
<keyword evidence="15" id="KW-1185">Reference proteome</keyword>
<feature type="transmembrane region" description="Helical" evidence="11">
    <location>
        <begin position="450"/>
        <end position="468"/>
    </location>
</feature>
<feature type="transmembrane region" description="Helical" evidence="11">
    <location>
        <begin position="526"/>
        <end position="545"/>
    </location>
</feature>
<reference evidence="14" key="1">
    <citation type="submission" date="2017-05" db="EMBL/GenBank/DDBJ databases">
        <authorList>
            <person name="Varghese N."/>
            <person name="Submissions S."/>
        </authorList>
    </citation>
    <scope>NUCLEOTIDE SEQUENCE</scope>
    <source>
        <strain evidence="14">DSM 18763</strain>
    </source>
</reference>
<dbReference type="InterPro" id="IPR029044">
    <property type="entry name" value="Nucleotide-diphossugar_trans"/>
</dbReference>
<keyword evidence="11" id="KW-0973">c-di-GMP</keyword>
<feature type="transmembrane region" description="Helical" evidence="11">
    <location>
        <begin position="552"/>
        <end position="576"/>
    </location>
</feature>
<evidence type="ECO:0000256" key="9">
    <source>
        <dbReference type="ARBA" id="ARBA00023136"/>
    </source>
</evidence>
<dbReference type="Gene3D" id="3.90.550.10">
    <property type="entry name" value="Spore Coat Polysaccharide Biosynthesis Protein SpsA, Chain A"/>
    <property type="match status" value="1"/>
</dbReference>
<evidence type="ECO:0000256" key="2">
    <source>
        <dbReference type="ARBA" id="ARBA00022475"/>
    </source>
</evidence>
<dbReference type="GO" id="GO:0030244">
    <property type="term" value="P:cellulose biosynthetic process"/>
    <property type="evidence" value="ECO:0007669"/>
    <property type="project" value="UniProtKB-KW"/>
</dbReference>
<dbReference type="Pfam" id="PF07238">
    <property type="entry name" value="PilZ"/>
    <property type="match status" value="1"/>
</dbReference>
<comment type="catalytic activity">
    <reaction evidence="10 11">
        <text>[(1-&gt;4)-beta-D-glucosyl](n) + UDP-alpha-D-glucose = [(1-&gt;4)-beta-D-glucosyl](n+1) + UDP + H(+)</text>
        <dbReference type="Rhea" id="RHEA:19929"/>
        <dbReference type="Rhea" id="RHEA-COMP:10033"/>
        <dbReference type="Rhea" id="RHEA-COMP:10034"/>
        <dbReference type="ChEBI" id="CHEBI:15378"/>
        <dbReference type="ChEBI" id="CHEBI:18246"/>
        <dbReference type="ChEBI" id="CHEBI:58223"/>
        <dbReference type="ChEBI" id="CHEBI:58885"/>
        <dbReference type="EC" id="2.4.1.12"/>
    </reaction>
</comment>
<evidence type="ECO:0000256" key="10">
    <source>
        <dbReference type="ARBA" id="ARBA00048682"/>
    </source>
</evidence>
<dbReference type="PANTHER" id="PTHR43867">
    <property type="entry name" value="CELLULOSE SYNTHASE CATALYTIC SUBUNIT A [UDP-FORMING]"/>
    <property type="match status" value="1"/>
</dbReference>
<dbReference type="GO" id="GO:0006011">
    <property type="term" value="P:UDP-alpha-D-glucose metabolic process"/>
    <property type="evidence" value="ECO:0007669"/>
    <property type="project" value="InterPro"/>
</dbReference>
<dbReference type="Pfam" id="PF13632">
    <property type="entry name" value="Glyco_trans_2_3"/>
    <property type="match status" value="1"/>
</dbReference>
<keyword evidence="4 11" id="KW-0328">Glycosyltransferase</keyword>
<dbReference type="Gene3D" id="2.40.10.220">
    <property type="entry name" value="predicted glycosyltransferase like domains"/>
    <property type="match status" value="1"/>
</dbReference>
<dbReference type="GO" id="GO:0016760">
    <property type="term" value="F:cellulose synthase (UDP-forming) activity"/>
    <property type="evidence" value="ECO:0007669"/>
    <property type="project" value="UniProtKB-EC"/>
</dbReference>
<evidence type="ECO:0000256" key="5">
    <source>
        <dbReference type="ARBA" id="ARBA00022679"/>
    </source>
</evidence>
<evidence type="ECO:0000256" key="3">
    <source>
        <dbReference type="ARBA" id="ARBA00022519"/>
    </source>
</evidence>
<comment type="function">
    <text evidence="11">Catalytic subunit of cellulose synthase. It polymerizes uridine 5'-diphosphate glucose to cellulose.</text>
</comment>
<dbReference type="InterPro" id="IPR001173">
    <property type="entry name" value="Glyco_trans_2-like"/>
</dbReference>
<keyword evidence="5 11" id="KW-0808">Transferase</keyword>
<feature type="transmembrane region" description="Helical" evidence="11">
    <location>
        <begin position="480"/>
        <end position="498"/>
    </location>
</feature>
<evidence type="ECO:0000256" key="1">
    <source>
        <dbReference type="ARBA" id="ARBA00004429"/>
    </source>
</evidence>
<keyword evidence="3 11" id="KW-0997">Cell inner membrane</keyword>
<dbReference type="Proteomes" id="UP001157947">
    <property type="component" value="Unassembled WGS sequence"/>
</dbReference>
<dbReference type="CDD" id="cd06421">
    <property type="entry name" value="CESA_CelA_like"/>
    <property type="match status" value="1"/>
</dbReference>
<feature type="transmembrane region" description="Helical" evidence="11">
    <location>
        <begin position="417"/>
        <end position="438"/>
    </location>
</feature>
<evidence type="ECO:0000256" key="4">
    <source>
        <dbReference type="ARBA" id="ARBA00022676"/>
    </source>
</evidence>
<keyword evidence="2 11" id="KW-1003">Cell membrane</keyword>
<keyword evidence="6 11" id="KW-0812">Transmembrane</keyword>
<evidence type="ECO:0000256" key="11">
    <source>
        <dbReference type="RuleBase" id="RU365020"/>
    </source>
</evidence>
<dbReference type="InterPro" id="IPR009875">
    <property type="entry name" value="PilZ_domain"/>
</dbReference>
<comment type="subcellular location">
    <subcellularLocation>
        <location evidence="1">Cell inner membrane</location>
        <topology evidence="1">Multi-pass membrane protein</topology>
    </subcellularLocation>
</comment>
<dbReference type="PANTHER" id="PTHR43867:SF2">
    <property type="entry name" value="CELLULOSE SYNTHASE CATALYTIC SUBUNIT A [UDP-FORMING]"/>
    <property type="match status" value="1"/>
</dbReference>
<dbReference type="NCBIfam" id="TIGR03030">
    <property type="entry name" value="CelA"/>
    <property type="match status" value="1"/>
</dbReference>
<evidence type="ECO:0000313" key="14">
    <source>
        <dbReference type="EMBL" id="SMP00296.1"/>
    </source>
</evidence>
<dbReference type="RefSeq" id="WP_265133732.1">
    <property type="nucleotide sequence ID" value="NZ_FXTX01000001.1"/>
</dbReference>
<feature type="domain" description="Glycosyltransferase 2-like" evidence="13">
    <location>
        <begin position="243"/>
        <end position="454"/>
    </location>
</feature>
<evidence type="ECO:0000259" key="12">
    <source>
        <dbReference type="Pfam" id="PF07238"/>
    </source>
</evidence>
<proteinExistence type="predicted"/>
<dbReference type="PRINTS" id="PR01439">
    <property type="entry name" value="CELLSNTHASEA"/>
</dbReference>
<evidence type="ECO:0000256" key="6">
    <source>
        <dbReference type="ARBA" id="ARBA00022692"/>
    </source>
</evidence>
<dbReference type="EC" id="2.4.1.12" evidence="11"/>